<dbReference type="AlphaFoldDB" id="A0A914ZSD7"/>
<organism evidence="1 2">
    <name type="scientific">Parascaris univalens</name>
    <name type="common">Nematode worm</name>
    <dbReference type="NCBI Taxonomy" id="6257"/>
    <lineage>
        <taxon>Eukaryota</taxon>
        <taxon>Metazoa</taxon>
        <taxon>Ecdysozoa</taxon>
        <taxon>Nematoda</taxon>
        <taxon>Chromadorea</taxon>
        <taxon>Rhabditida</taxon>
        <taxon>Spirurina</taxon>
        <taxon>Ascaridomorpha</taxon>
        <taxon>Ascaridoidea</taxon>
        <taxon>Ascarididae</taxon>
        <taxon>Parascaris</taxon>
    </lineage>
</organism>
<keyword evidence="1" id="KW-1185">Reference proteome</keyword>
<name>A0A914ZSD7_PARUN</name>
<dbReference type="WBParaSite" id="PgB17_g062_t02">
    <property type="protein sequence ID" value="PgB17_g062_t02"/>
    <property type="gene ID" value="PgB17_g062"/>
</dbReference>
<dbReference type="WBParaSite" id="PgB17_g062_t03">
    <property type="protein sequence ID" value="PgB17_g062_t03"/>
    <property type="gene ID" value="PgB17_g062"/>
</dbReference>
<evidence type="ECO:0000313" key="1">
    <source>
        <dbReference type="Proteomes" id="UP000887569"/>
    </source>
</evidence>
<proteinExistence type="predicted"/>
<evidence type="ECO:0000313" key="2">
    <source>
        <dbReference type="WBParaSite" id="PgB17_g062_t01"/>
    </source>
</evidence>
<protein>
    <submittedName>
        <fullName evidence="2 3">Uncharacterized protein</fullName>
    </submittedName>
</protein>
<reference evidence="2 3" key="1">
    <citation type="submission" date="2022-11" db="UniProtKB">
        <authorList>
            <consortium name="WormBaseParasite"/>
        </authorList>
    </citation>
    <scope>IDENTIFICATION</scope>
</reference>
<dbReference type="WBParaSite" id="PgB17_g062_t01">
    <property type="protein sequence ID" value="PgB17_g062_t01"/>
    <property type="gene ID" value="PgB17_g062"/>
</dbReference>
<accession>A0A914ZSD7</accession>
<dbReference type="Proteomes" id="UP000887569">
    <property type="component" value="Unplaced"/>
</dbReference>
<dbReference type="WBParaSite" id="PgB17_g062_t04">
    <property type="protein sequence ID" value="PgB17_g062_t04"/>
    <property type="gene ID" value="PgB17_g062"/>
</dbReference>
<sequence>MKRPPGIVPILISGWAKSAFSLAYIMSHMRANSQPPPNATPLTAAMIGFRSVVSTLQSPSKPDLCTSTKRNSPISFISAPAKQFFNNCMKNLACLVEVLNLTLKFVLILPVRAFKNKNWNTANKNYEVIFQ</sequence>
<evidence type="ECO:0000313" key="3">
    <source>
        <dbReference type="WBParaSite" id="PgB17_g062_t02"/>
    </source>
</evidence>